<evidence type="ECO:0000259" key="4">
    <source>
        <dbReference type="PROSITE" id="PS51843"/>
    </source>
</evidence>
<sequence>IRYWITNDLHLLVEYCKSFPVFNQLSKMDKMVLLSHMGGLQVMLTQAYYSVTNGHGSIVFPDKKIALDTDVDNSCRQSVSHL</sequence>
<reference evidence="6" key="1">
    <citation type="submission" date="2022-10" db="EMBL/GenBank/DDBJ databases">
        <title>Genome assembly of Pristionchus species.</title>
        <authorList>
            <person name="Yoshida K."/>
            <person name="Sommer R.J."/>
        </authorList>
    </citation>
    <scope>NUCLEOTIDE SEQUENCE [LARGE SCALE GENOMIC DNA]</scope>
    <source>
        <strain evidence="6">RS5460</strain>
    </source>
</reference>
<dbReference type="EMBL" id="BTRK01000002">
    <property type="protein sequence ID" value="GMR35111.1"/>
    <property type="molecule type" value="Genomic_DNA"/>
</dbReference>
<feature type="non-terminal residue" evidence="5">
    <location>
        <position position="1"/>
    </location>
</feature>
<feature type="domain" description="NR LBD" evidence="4">
    <location>
        <begin position="1"/>
        <end position="82"/>
    </location>
</feature>
<dbReference type="Pfam" id="PF00104">
    <property type="entry name" value="Hormone_recep"/>
    <property type="match status" value="1"/>
</dbReference>
<keyword evidence="1" id="KW-0805">Transcription regulation</keyword>
<dbReference type="PROSITE" id="PS51843">
    <property type="entry name" value="NR_LBD"/>
    <property type="match status" value="1"/>
</dbReference>
<keyword evidence="3" id="KW-0675">Receptor</keyword>
<dbReference type="AlphaFoldDB" id="A0AAN4Z9V6"/>
<organism evidence="5 6">
    <name type="scientific">Pristionchus mayeri</name>
    <dbReference type="NCBI Taxonomy" id="1317129"/>
    <lineage>
        <taxon>Eukaryota</taxon>
        <taxon>Metazoa</taxon>
        <taxon>Ecdysozoa</taxon>
        <taxon>Nematoda</taxon>
        <taxon>Chromadorea</taxon>
        <taxon>Rhabditida</taxon>
        <taxon>Rhabditina</taxon>
        <taxon>Diplogasteromorpha</taxon>
        <taxon>Diplogasteroidea</taxon>
        <taxon>Neodiplogasteridae</taxon>
        <taxon>Pristionchus</taxon>
    </lineage>
</organism>
<dbReference type="InterPro" id="IPR000536">
    <property type="entry name" value="Nucl_hrmn_rcpt_lig-bd"/>
</dbReference>
<evidence type="ECO:0000256" key="2">
    <source>
        <dbReference type="ARBA" id="ARBA00023163"/>
    </source>
</evidence>
<protein>
    <recommendedName>
        <fullName evidence="4">NR LBD domain-containing protein</fullName>
    </recommendedName>
</protein>
<comment type="caution">
    <text evidence="5">The sequence shown here is derived from an EMBL/GenBank/DDBJ whole genome shotgun (WGS) entry which is preliminary data.</text>
</comment>
<evidence type="ECO:0000313" key="6">
    <source>
        <dbReference type="Proteomes" id="UP001328107"/>
    </source>
</evidence>
<dbReference type="SUPFAM" id="SSF48508">
    <property type="entry name" value="Nuclear receptor ligand-binding domain"/>
    <property type="match status" value="1"/>
</dbReference>
<dbReference type="Proteomes" id="UP001328107">
    <property type="component" value="Unassembled WGS sequence"/>
</dbReference>
<keyword evidence="6" id="KW-1185">Reference proteome</keyword>
<proteinExistence type="predicted"/>
<dbReference type="InterPro" id="IPR035500">
    <property type="entry name" value="NHR-like_dom_sf"/>
</dbReference>
<dbReference type="Gene3D" id="1.10.565.10">
    <property type="entry name" value="Retinoid X Receptor"/>
    <property type="match status" value="1"/>
</dbReference>
<name>A0AAN4Z9V6_9BILA</name>
<evidence type="ECO:0000256" key="3">
    <source>
        <dbReference type="ARBA" id="ARBA00023170"/>
    </source>
</evidence>
<accession>A0AAN4Z9V6</accession>
<feature type="non-terminal residue" evidence="5">
    <location>
        <position position="82"/>
    </location>
</feature>
<gene>
    <name evidence="5" type="ORF">PMAYCL1PPCAC_05306</name>
</gene>
<evidence type="ECO:0000256" key="1">
    <source>
        <dbReference type="ARBA" id="ARBA00023015"/>
    </source>
</evidence>
<keyword evidence="2" id="KW-0804">Transcription</keyword>
<evidence type="ECO:0000313" key="5">
    <source>
        <dbReference type="EMBL" id="GMR35111.1"/>
    </source>
</evidence>